<evidence type="ECO:0000313" key="3">
    <source>
        <dbReference type="Proteomes" id="UP000527143"/>
    </source>
</evidence>
<reference evidence="2 3" key="1">
    <citation type="submission" date="2020-08" db="EMBL/GenBank/DDBJ databases">
        <title>Genomic Encyclopedia of Type Strains, Phase IV (KMG-IV): sequencing the most valuable type-strain genomes for metagenomic binning, comparative biology and taxonomic classification.</title>
        <authorList>
            <person name="Goeker M."/>
        </authorList>
    </citation>
    <scope>NUCLEOTIDE SEQUENCE [LARGE SCALE GENOMIC DNA]</scope>
    <source>
        <strain evidence="2 3">DSM 26736</strain>
    </source>
</reference>
<protein>
    <submittedName>
        <fullName evidence="2">Uncharacterized protein</fullName>
    </submittedName>
</protein>
<proteinExistence type="predicted"/>
<evidence type="ECO:0000313" key="2">
    <source>
        <dbReference type="EMBL" id="MBB5713109.1"/>
    </source>
</evidence>
<dbReference type="RefSeq" id="WP_184092134.1">
    <property type="nucleotide sequence ID" value="NZ_JACIJF010000046.1"/>
</dbReference>
<feature type="transmembrane region" description="Helical" evidence="1">
    <location>
        <begin position="63"/>
        <end position="81"/>
    </location>
</feature>
<organism evidence="2 3">
    <name type="scientific">Sphingomonas xinjiangensis</name>
    <dbReference type="NCBI Taxonomy" id="643568"/>
    <lineage>
        <taxon>Bacteria</taxon>
        <taxon>Pseudomonadati</taxon>
        <taxon>Pseudomonadota</taxon>
        <taxon>Alphaproteobacteria</taxon>
        <taxon>Sphingomonadales</taxon>
        <taxon>Sphingomonadaceae</taxon>
        <taxon>Sphingomonas</taxon>
    </lineage>
</organism>
<keyword evidence="3" id="KW-1185">Reference proteome</keyword>
<evidence type="ECO:0000256" key="1">
    <source>
        <dbReference type="SAM" id="Phobius"/>
    </source>
</evidence>
<feature type="transmembrane region" description="Helical" evidence="1">
    <location>
        <begin position="93"/>
        <end position="116"/>
    </location>
</feature>
<comment type="caution">
    <text evidence="2">The sequence shown here is derived from an EMBL/GenBank/DDBJ whole genome shotgun (WGS) entry which is preliminary data.</text>
</comment>
<keyword evidence="1" id="KW-0812">Transmembrane</keyword>
<dbReference type="Proteomes" id="UP000527143">
    <property type="component" value="Unassembled WGS sequence"/>
</dbReference>
<accession>A0A840YTR2</accession>
<feature type="transmembrane region" description="Helical" evidence="1">
    <location>
        <begin position="33"/>
        <end position="51"/>
    </location>
</feature>
<sequence>MDESVKLFQEEQERIADAGGLGPWVRQQLSGSLVGFAMSSSVLVTLMGAIGAFPRNADNSIKIIYLGPTFVVLGIISLTALRRFRSMPSWMRPTFWALFALSVVIISITLIDVISLNGS</sequence>
<dbReference type="AlphaFoldDB" id="A0A840YTR2"/>
<keyword evidence="1" id="KW-1133">Transmembrane helix</keyword>
<name>A0A840YTR2_9SPHN</name>
<dbReference type="EMBL" id="JACIJF010000046">
    <property type="protein sequence ID" value="MBB5713109.1"/>
    <property type="molecule type" value="Genomic_DNA"/>
</dbReference>
<gene>
    <name evidence="2" type="ORF">FHT02_004372</name>
</gene>
<keyword evidence="1" id="KW-0472">Membrane</keyword>